<dbReference type="KEGG" id="sdyn:Mal52_32010"/>
<evidence type="ECO:0000313" key="2">
    <source>
        <dbReference type="Proteomes" id="UP000319383"/>
    </source>
</evidence>
<proteinExistence type="predicted"/>
<dbReference type="AlphaFoldDB" id="A0A517ZQI9"/>
<name>A0A517ZQI9_9PLAN</name>
<protein>
    <submittedName>
        <fullName evidence="1">Uncharacterized protein</fullName>
    </submittedName>
</protein>
<dbReference type="Proteomes" id="UP000319383">
    <property type="component" value="Chromosome"/>
</dbReference>
<sequence>MLLCLFVFEGITPSPRLGLGGYPQWHEFDDRKNLSKWVSMLGSARSCDLFLPVKPTRHVAWLNGILHLMVETIGSTTRLQSETRESFMTHPWLELPFVERAFDRQLRRVDHENR</sequence>
<accession>A0A517ZQI9</accession>
<organism evidence="1 2">
    <name type="scientific">Symmachiella dynata</name>
    <dbReference type="NCBI Taxonomy" id="2527995"/>
    <lineage>
        <taxon>Bacteria</taxon>
        <taxon>Pseudomonadati</taxon>
        <taxon>Planctomycetota</taxon>
        <taxon>Planctomycetia</taxon>
        <taxon>Planctomycetales</taxon>
        <taxon>Planctomycetaceae</taxon>
        <taxon>Symmachiella</taxon>
    </lineage>
</organism>
<evidence type="ECO:0000313" key="1">
    <source>
        <dbReference type="EMBL" id="QDU44715.1"/>
    </source>
</evidence>
<dbReference type="EMBL" id="CP036276">
    <property type="protein sequence ID" value="QDU44715.1"/>
    <property type="molecule type" value="Genomic_DNA"/>
</dbReference>
<reference evidence="1 2" key="1">
    <citation type="submission" date="2019-02" db="EMBL/GenBank/DDBJ databases">
        <title>Deep-cultivation of Planctomycetes and their phenomic and genomic characterization uncovers novel biology.</title>
        <authorList>
            <person name="Wiegand S."/>
            <person name="Jogler M."/>
            <person name="Boedeker C."/>
            <person name="Pinto D."/>
            <person name="Vollmers J."/>
            <person name="Rivas-Marin E."/>
            <person name="Kohn T."/>
            <person name="Peeters S.H."/>
            <person name="Heuer A."/>
            <person name="Rast P."/>
            <person name="Oberbeckmann S."/>
            <person name="Bunk B."/>
            <person name="Jeske O."/>
            <person name="Meyerdierks A."/>
            <person name="Storesund J.E."/>
            <person name="Kallscheuer N."/>
            <person name="Luecker S."/>
            <person name="Lage O.M."/>
            <person name="Pohl T."/>
            <person name="Merkel B.J."/>
            <person name="Hornburger P."/>
            <person name="Mueller R.-W."/>
            <person name="Bruemmer F."/>
            <person name="Labrenz M."/>
            <person name="Spormann A.M."/>
            <person name="Op den Camp H."/>
            <person name="Overmann J."/>
            <person name="Amann R."/>
            <person name="Jetten M.S.M."/>
            <person name="Mascher T."/>
            <person name="Medema M.H."/>
            <person name="Devos D.P."/>
            <person name="Kaster A.-K."/>
            <person name="Ovreas L."/>
            <person name="Rohde M."/>
            <person name="Galperin M.Y."/>
            <person name="Jogler C."/>
        </authorList>
    </citation>
    <scope>NUCLEOTIDE SEQUENCE [LARGE SCALE GENOMIC DNA]</scope>
    <source>
        <strain evidence="1 2">Mal52</strain>
    </source>
</reference>
<gene>
    <name evidence="1" type="ORF">Mal52_32010</name>
</gene>
<keyword evidence="2" id="KW-1185">Reference proteome</keyword>